<evidence type="ECO:0000313" key="2">
    <source>
        <dbReference type="EMBL" id="KAH1107228.1"/>
    </source>
</evidence>
<dbReference type="Pfam" id="PF13456">
    <property type="entry name" value="RVT_3"/>
    <property type="match status" value="1"/>
</dbReference>
<dbReference type="GO" id="GO:0003676">
    <property type="term" value="F:nucleic acid binding"/>
    <property type="evidence" value="ECO:0007669"/>
    <property type="project" value="InterPro"/>
</dbReference>
<keyword evidence="3" id="KW-1185">Reference proteome</keyword>
<dbReference type="PANTHER" id="PTHR47723">
    <property type="entry name" value="OS05G0353850 PROTEIN"/>
    <property type="match status" value="1"/>
</dbReference>
<dbReference type="SUPFAM" id="SSF53098">
    <property type="entry name" value="Ribonuclease H-like"/>
    <property type="match status" value="1"/>
</dbReference>
<dbReference type="OrthoDB" id="597234at2759"/>
<organism evidence="2 3">
    <name type="scientific">Gossypium stocksii</name>
    <dbReference type="NCBI Taxonomy" id="47602"/>
    <lineage>
        <taxon>Eukaryota</taxon>
        <taxon>Viridiplantae</taxon>
        <taxon>Streptophyta</taxon>
        <taxon>Embryophyta</taxon>
        <taxon>Tracheophyta</taxon>
        <taxon>Spermatophyta</taxon>
        <taxon>Magnoliopsida</taxon>
        <taxon>eudicotyledons</taxon>
        <taxon>Gunneridae</taxon>
        <taxon>Pentapetalae</taxon>
        <taxon>rosids</taxon>
        <taxon>malvids</taxon>
        <taxon>Malvales</taxon>
        <taxon>Malvaceae</taxon>
        <taxon>Malvoideae</taxon>
        <taxon>Gossypium</taxon>
    </lineage>
</organism>
<comment type="caution">
    <text evidence="2">The sequence shown here is derived from an EMBL/GenBank/DDBJ whole genome shotgun (WGS) entry which is preliminary data.</text>
</comment>
<dbReference type="EMBL" id="JAIQCV010000004">
    <property type="protein sequence ID" value="KAH1107228.1"/>
    <property type="molecule type" value="Genomic_DNA"/>
</dbReference>
<name>A0A9D3W2R0_9ROSI</name>
<protein>
    <recommendedName>
        <fullName evidence="1">RNase H type-1 domain-containing protein</fullName>
    </recommendedName>
</protein>
<accession>A0A9D3W2R0</accession>
<dbReference type="GO" id="GO:0004523">
    <property type="term" value="F:RNA-DNA hybrid ribonuclease activity"/>
    <property type="evidence" value="ECO:0007669"/>
    <property type="project" value="InterPro"/>
</dbReference>
<dbReference type="InterPro" id="IPR044730">
    <property type="entry name" value="RNase_H-like_dom_plant"/>
</dbReference>
<dbReference type="Proteomes" id="UP000828251">
    <property type="component" value="Unassembled WGS sequence"/>
</dbReference>
<dbReference type="PANTHER" id="PTHR47723:SF19">
    <property type="entry name" value="POLYNUCLEOTIDYL TRANSFERASE, RIBONUCLEASE H-LIKE SUPERFAMILY PROTEIN"/>
    <property type="match status" value="1"/>
</dbReference>
<dbReference type="CDD" id="cd06222">
    <property type="entry name" value="RNase_H_like"/>
    <property type="match status" value="1"/>
</dbReference>
<evidence type="ECO:0000259" key="1">
    <source>
        <dbReference type="Pfam" id="PF13456"/>
    </source>
</evidence>
<dbReference type="Gene3D" id="3.30.420.10">
    <property type="entry name" value="Ribonuclease H-like superfamily/Ribonuclease H"/>
    <property type="match status" value="1"/>
</dbReference>
<dbReference type="AlphaFoldDB" id="A0A9D3W2R0"/>
<reference evidence="2 3" key="1">
    <citation type="journal article" date="2021" name="Plant Biotechnol. J.">
        <title>Multi-omics assisted identification of the key and species-specific regulatory components of drought-tolerant mechanisms in Gossypium stocksii.</title>
        <authorList>
            <person name="Yu D."/>
            <person name="Ke L."/>
            <person name="Zhang D."/>
            <person name="Wu Y."/>
            <person name="Sun Y."/>
            <person name="Mei J."/>
            <person name="Sun J."/>
            <person name="Sun Y."/>
        </authorList>
    </citation>
    <scope>NUCLEOTIDE SEQUENCE [LARGE SCALE GENOMIC DNA]</scope>
    <source>
        <strain evidence="3">cv. E1</strain>
        <tissue evidence="2">Leaf</tissue>
    </source>
</reference>
<dbReference type="InterPro" id="IPR053151">
    <property type="entry name" value="RNase_H-like"/>
</dbReference>
<dbReference type="InterPro" id="IPR002156">
    <property type="entry name" value="RNaseH_domain"/>
</dbReference>
<feature type="domain" description="RNase H type-1" evidence="1">
    <location>
        <begin position="63"/>
        <end position="175"/>
    </location>
</feature>
<dbReference type="InterPro" id="IPR012337">
    <property type="entry name" value="RNaseH-like_sf"/>
</dbReference>
<proteinExistence type="predicted"/>
<evidence type="ECO:0000313" key="3">
    <source>
        <dbReference type="Proteomes" id="UP000828251"/>
    </source>
</evidence>
<dbReference type="InterPro" id="IPR036397">
    <property type="entry name" value="RNaseH_sf"/>
</dbReference>
<sequence>MSVWATQPCAPEIPRLAHEPQGLPQGRVPLVGLHCKGWDDKNGGRISNSSARTSGSPTTSVRLEEGFAAAGGFVRDHNDGWIMDYCRYFGNCSVLEAELWGILDGLNLILNRRFVRVLIQTDSIEAINAIQEGASGTSNSTLVKRIHLILNMVQQWRIQHISREENLVVDSLAESVRYRRLGLRLVEDPALRV</sequence>
<gene>
    <name evidence="2" type="ORF">J1N35_010996</name>
</gene>